<gene>
    <name evidence="1" type="ORF">Tci_856058</name>
</gene>
<comment type="caution">
    <text evidence="1">The sequence shown here is derived from an EMBL/GenBank/DDBJ whole genome shotgun (WGS) entry which is preliminary data.</text>
</comment>
<name>A0A699RFC3_TANCI</name>
<reference evidence="1" key="1">
    <citation type="journal article" date="2019" name="Sci. Rep.">
        <title>Draft genome of Tanacetum cinerariifolium, the natural source of mosquito coil.</title>
        <authorList>
            <person name="Yamashiro T."/>
            <person name="Shiraishi A."/>
            <person name="Satake H."/>
            <person name="Nakayama K."/>
        </authorList>
    </citation>
    <scope>NUCLEOTIDE SEQUENCE</scope>
</reference>
<proteinExistence type="predicted"/>
<dbReference type="AlphaFoldDB" id="A0A699RFC3"/>
<organism evidence="1">
    <name type="scientific">Tanacetum cinerariifolium</name>
    <name type="common">Dalmatian daisy</name>
    <name type="synonym">Chrysanthemum cinerariifolium</name>
    <dbReference type="NCBI Taxonomy" id="118510"/>
    <lineage>
        <taxon>Eukaryota</taxon>
        <taxon>Viridiplantae</taxon>
        <taxon>Streptophyta</taxon>
        <taxon>Embryophyta</taxon>
        <taxon>Tracheophyta</taxon>
        <taxon>Spermatophyta</taxon>
        <taxon>Magnoliopsida</taxon>
        <taxon>eudicotyledons</taxon>
        <taxon>Gunneridae</taxon>
        <taxon>Pentapetalae</taxon>
        <taxon>asterids</taxon>
        <taxon>campanulids</taxon>
        <taxon>Asterales</taxon>
        <taxon>Asteraceae</taxon>
        <taxon>Asteroideae</taxon>
        <taxon>Anthemideae</taxon>
        <taxon>Anthemidinae</taxon>
        <taxon>Tanacetum</taxon>
    </lineage>
</organism>
<evidence type="ECO:0000313" key="1">
    <source>
        <dbReference type="EMBL" id="GFC84088.1"/>
    </source>
</evidence>
<feature type="non-terminal residue" evidence="1">
    <location>
        <position position="145"/>
    </location>
</feature>
<feature type="non-terminal residue" evidence="1">
    <location>
        <position position="1"/>
    </location>
</feature>
<dbReference type="EMBL" id="BKCJ011092834">
    <property type="protein sequence ID" value="GFC84088.1"/>
    <property type="molecule type" value="Genomic_DNA"/>
</dbReference>
<sequence length="145" mass="16140">TPLFEGMIADRQPAEEELGAEQVQVDAVVAATVVEDVAKDVAHAEIYNIDLDYSSKVLSMQKDDSEVQDVVEIVTTPKLMTEVVTVAASQGILVEAPKPIKKKDQIEMDEEYARKLQQEIDRDHDGFNKDIDWDAAIDHVNEKSS</sequence>
<protein>
    <submittedName>
        <fullName evidence="1">Uncharacterized protein</fullName>
    </submittedName>
</protein>
<accession>A0A699RFC3</accession>